<keyword evidence="5 6" id="KW-0472">Membrane</keyword>
<feature type="transmembrane region" description="Helical" evidence="6">
    <location>
        <begin position="275"/>
        <end position="292"/>
    </location>
</feature>
<feature type="transmembrane region" description="Helical" evidence="6">
    <location>
        <begin position="156"/>
        <end position="176"/>
    </location>
</feature>
<feature type="domain" description="EamA" evidence="7">
    <location>
        <begin position="15"/>
        <end position="144"/>
    </location>
</feature>
<evidence type="ECO:0000256" key="2">
    <source>
        <dbReference type="ARBA" id="ARBA00022475"/>
    </source>
</evidence>
<dbReference type="GO" id="GO:0005886">
    <property type="term" value="C:plasma membrane"/>
    <property type="evidence" value="ECO:0007669"/>
    <property type="project" value="UniProtKB-SubCell"/>
</dbReference>
<dbReference type="PANTHER" id="PTHR32322">
    <property type="entry name" value="INNER MEMBRANE TRANSPORTER"/>
    <property type="match status" value="1"/>
</dbReference>
<evidence type="ECO:0000256" key="3">
    <source>
        <dbReference type="ARBA" id="ARBA00022692"/>
    </source>
</evidence>
<feature type="transmembrane region" description="Helical" evidence="6">
    <location>
        <begin position="188"/>
        <end position="207"/>
    </location>
</feature>
<evidence type="ECO:0000313" key="9">
    <source>
        <dbReference type="Proteomes" id="UP000178606"/>
    </source>
</evidence>
<feature type="transmembrane region" description="Helical" evidence="6">
    <location>
        <begin position="250"/>
        <end position="269"/>
    </location>
</feature>
<gene>
    <name evidence="8" type="ORF">A3F84_16045</name>
</gene>
<dbReference type="InterPro" id="IPR050638">
    <property type="entry name" value="AA-Vitamin_Transporters"/>
</dbReference>
<evidence type="ECO:0000256" key="5">
    <source>
        <dbReference type="ARBA" id="ARBA00023136"/>
    </source>
</evidence>
<feature type="domain" description="EamA" evidence="7">
    <location>
        <begin position="157"/>
        <end position="291"/>
    </location>
</feature>
<keyword evidence="4 6" id="KW-1133">Transmembrane helix</keyword>
<keyword evidence="3 6" id="KW-0812">Transmembrane</keyword>
<dbReference type="Proteomes" id="UP000178606">
    <property type="component" value="Unassembled WGS sequence"/>
</dbReference>
<feature type="transmembrane region" description="Helical" evidence="6">
    <location>
        <begin position="40"/>
        <end position="60"/>
    </location>
</feature>
<feature type="transmembrane region" description="Helical" evidence="6">
    <location>
        <begin position="219"/>
        <end position="238"/>
    </location>
</feature>
<feature type="transmembrane region" description="Helical" evidence="6">
    <location>
        <begin position="72"/>
        <end position="89"/>
    </location>
</feature>
<feature type="transmembrane region" description="Helical" evidence="6">
    <location>
        <begin position="12"/>
        <end position="34"/>
    </location>
</feature>
<comment type="subcellular location">
    <subcellularLocation>
        <location evidence="1">Cell membrane</location>
        <topology evidence="1">Multi-pass membrane protein</topology>
    </subcellularLocation>
</comment>
<dbReference type="AlphaFoldDB" id="A0A1F6D3X7"/>
<dbReference type="EMBL" id="MFKF01000052">
    <property type="protein sequence ID" value="OGG56031.1"/>
    <property type="molecule type" value="Genomic_DNA"/>
</dbReference>
<feature type="transmembrane region" description="Helical" evidence="6">
    <location>
        <begin position="132"/>
        <end position="150"/>
    </location>
</feature>
<dbReference type="InterPro" id="IPR000620">
    <property type="entry name" value="EamA_dom"/>
</dbReference>
<dbReference type="Pfam" id="PF00892">
    <property type="entry name" value="EamA"/>
    <property type="match status" value="2"/>
</dbReference>
<dbReference type="PANTHER" id="PTHR32322:SF18">
    <property type="entry name" value="S-ADENOSYLMETHIONINE_S-ADENOSYLHOMOCYSTEINE TRANSPORTER"/>
    <property type="match status" value="1"/>
</dbReference>
<dbReference type="SUPFAM" id="SSF103481">
    <property type="entry name" value="Multidrug resistance efflux transporter EmrE"/>
    <property type="match status" value="2"/>
</dbReference>
<feature type="transmembrane region" description="Helical" evidence="6">
    <location>
        <begin position="101"/>
        <end position="120"/>
    </location>
</feature>
<reference evidence="8 9" key="1">
    <citation type="journal article" date="2016" name="Nat. Commun.">
        <title>Thousands of microbial genomes shed light on interconnected biogeochemical processes in an aquifer system.</title>
        <authorList>
            <person name="Anantharaman K."/>
            <person name="Brown C.T."/>
            <person name="Hug L.A."/>
            <person name="Sharon I."/>
            <person name="Castelle C.J."/>
            <person name="Probst A.J."/>
            <person name="Thomas B.C."/>
            <person name="Singh A."/>
            <person name="Wilkins M.J."/>
            <person name="Karaoz U."/>
            <person name="Brodie E.L."/>
            <person name="Williams K.H."/>
            <person name="Hubbard S.S."/>
            <person name="Banfield J.F."/>
        </authorList>
    </citation>
    <scope>NUCLEOTIDE SEQUENCE [LARGE SCALE GENOMIC DNA]</scope>
    <source>
        <strain evidence="9">RIFCSPLOWO2_12_FULL_64_10</strain>
    </source>
</reference>
<evidence type="ECO:0000256" key="4">
    <source>
        <dbReference type="ARBA" id="ARBA00022989"/>
    </source>
</evidence>
<accession>A0A1F6D3X7</accession>
<protein>
    <recommendedName>
        <fullName evidence="7">EamA domain-containing protein</fullName>
    </recommendedName>
</protein>
<evidence type="ECO:0000313" key="8">
    <source>
        <dbReference type="EMBL" id="OGG56031.1"/>
    </source>
</evidence>
<evidence type="ECO:0000256" key="1">
    <source>
        <dbReference type="ARBA" id="ARBA00004651"/>
    </source>
</evidence>
<comment type="caution">
    <text evidence="8">The sequence shown here is derived from an EMBL/GenBank/DDBJ whole genome shotgun (WGS) entry which is preliminary data.</text>
</comment>
<name>A0A1F6D3X7_HANXR</name>
<sequence>MNVLNERPTPRVGALAFLTAVLWGGNSLSIKIALAGIPPIALAGVRFLVGGLSVLTWASLNRIPLRMQPEDRRGLLGLALIFLTQILLLNEGTHRTLASRSTVLVSTYPFFTALFAHLFIPGDRLSRLKALGMALSFSGVILTFTETLMLREFRYLSGDLMMVGSAVLLGARHIYTKRLTQGIHPCKVIVWQAALSLPVFVLLSALFERGEPYRFDPAIVGAILYQGIVVAGFCFIVLISLIRRYSASRLGVFGFVTPVVGVLMSALLLGEGISATLLTSMVLVGAGIAVANQEA</sequence>
<evidence type="ECO:0000259" key="7">
    <source>
        <dbReference type="Pfam" id="PF00892"/>
    </source>
</evidence>
<proteinExistence type="predicted"/>
<keyword evidence="2" id="KW-1003">Cell membrane</keyword>
<evidence type="ECO:0000256" key="6">
    <source>
        <dbReference type="SAM" id="Phobius"/>
    </source>
</evidence>
<dbReference type="InterPro" id="IPR037185">
    <property type="entry name" value="EmrE-like"/>
</dbReference>
<organism evidence="8 9">
    <name type="scientific">Handelsmanbacteria sp. (strain RIFCSPLOWO2_12_FULL_64_10)</name>
    <dbReference type="NCBI Taxonomy" id="1817868"/>
    <lineage>
        <taxon>Bacteria</taxon>
        <taxon>Candidatus Handelsmaniibacteriota</taxon>
    </lineage>
</organism>